<dbReference type="KEGG" id="ngf:FRF71_14140"/>
<dbReference type="EMBL" id="CP042345">
    <property type="protein sequence ID" value="QEA17182.1"/>
    <property type="molecule type" value="Genomic_DNA"/>
</dbReference>
<protein>
    <recommendedName>
        <fullName evidence="3">Globin</fullName>
    </recommendedName>
</protein>
<evidence type="ECO:0008006" key="3">
    <source>
        <dbReference type="Google" id="ProtNLM"/>
    </source>
</evidence>
<dbReference type="OrthoDB" id="7508949at2"/>
<evidence type="ECO:0000313" key="2">
    <source>
        <dbReference type="Proteomes" id="UP000321172"/>
    </source>
</evidence>
<proteinExistence type="predicted"/>
<keyword evidence="2" id="KW-1185">Reference proteome</keyword>
<evidence type="ECO:0000313" key="1">
    <source>
        <dbReference type="EMBL" id="QEA17182.1"/>
    </source>
</evidence>
<sequence>MTNSQGQAAIEARLERAAEVLGDLTRPVITEYYRRFPQARASFAHHAPLGPERLEAEMVGNTLYYVMTWFDSPIEARIYFDTSVPHHRVALDVPPDWFRGLIDTLIDVVEDAVPAIDAAEQHGWDEMRGALVGLVERNRFV</sequence>
<name>A0A5B8S8E7_9SPHN</name>
<gene>
    <name evidence="1" type="ORF">FRF71_14140</name>
</gene>
<dbReference type="Proteomes" id="UP000321172">
    <property type="component" value="Chromosome"/>
</dbReference>
<organism evidence="1 2">
    <name type="scientific">Novosphingobium ginsenosidimutans</name>
    <dbReference type="NCBI Taxonomy" id="1176536"/>
    <lineage>
        <taxon>Bacteria</taxon>
        <taxon>Pseudomonadati</taxon>
        <taxon>Pseudomonadota</taxon>
        <taxon>Alphaproteobacteria</taxon>
        <taxon>Sphingomonadales</taxon>
        <taxon>Sphingomonadaceae</taxon>
        <taxon>Novosphingobium</taxon>
    </lineage>
</organism>
<accession>A0A5B8S8E7</accession>
<reference evidence="1 2" key="1">
    <citation type="journal article" date="2013" name="J. Microbiol. Biotechnol.">
        <title>Novosphingobium ginsenosidimutans sp. nov., with the ability to convert ginsenoside.</title>
        <authorList>
            <person name="Kim J.K."/>
            <person name="He D."/>
            <person name="Liu Q.M."/>
            <person name="Park H.Y."/>
            <person name="Jung M.S."/>
            <person name="Yoon M.H."/>
            <person name="Kim S.C."/>
            <person name="Im W.T."/>
        </authorList>
    </citation>
    <scope>NUCLEOTIDE SEQUENCE [LARGE SCALE GENOMIC DNA]</scope>
    <source>
        <strain evidence="1 2">FW-6</strain>
    </source>
</reference>
<dbReference type="SUPFAM" id="SSF46458">
    <property type="entry name" value="Globin-like"/>
    <property type="match status" value="1"/>
</dbReference>
<dbReference type="AlphaFoldDB" id="A0A5B8S8E7"/>
<dbReference type="RefSeq" id="WP_147091261.1">
    <property type="nucleotide sequence ID" value="NZ_BAABJD010000002.1"/>
</dbReference>
<dbReference type="InterPro" id="IPR009050">
    <property type="entry name" value="Globin-like_sf"/>
</dbReference>